<accession>A0A6J6ER47</accession>
<evidence type="ECO:0000313" key="1">
    <source>
        <dbReference type="EMBL" id="CAB4578497.1"/>
    </source>
</evidence>
<sequence length="192" mass="21314">MLFSADAWPGLADGSITLTFRTWTRPQARAGGHHRVGGMLLEATAVDQVRAGDITDDDARRAGATDAAALLARMGIDDPERAVWRVELHHLGPDDRIERRADDALDDETVADLKARLDRMDRRSGRPWTRQTLRLIERYPGIVSTALARHAGQERMVFKANVRKLKELGLTESLDVGYRLSPRGEAVLRALG</sequence>
<name>A0A6J6ER47_9ZZZZ</name>
<organism evidence="1">
    <name type="scientific">freshwater metagenome</name>
    <dbReference type="NCBI Taxonomy" id="449393"/>
    <lineage>
        <taxon>unclassified sequences</taxon>
        <taxon>metagenomes</taxon>
        <taxon>ecological metagenomes</taxon>
    </lineage>
</organism>
<gene>
    <name evidence="1" type="ORF">UFOPK1493_02886</name>
</gene>
<protein>
    <submittedName>
        <fullName evidence="1">Unannotated protein</fullName>
    </submittedName>
</protein>
<proteinExistence type="predicted"/>
<reference evidence="1" key="1">
    <citation type="submission" date="2020-05" db="EMBL/GenBank/DDBJ databases">
        <authorList>
            <person name="Chiriac C."/>
            <person name="Salcher M."/>
            <person name="Ghai R."/>
            <person name="Kavagutti S V."/>
        </authorList>
    </citation>
    <scope>NUCLEOTIDE SEQUENCE</scope>
</reference>
<dbReference type="EMBL" id="CAEZSR010000136">
    <property type="protein sequence ID" value="CAB4578497.1"/>
    <property type="molecule type" value="Genomic_DNA"/>
</dbReference>
<dbReference type="AlphaFoldDB" id="A0A6J6ER47"/>